<dbReference type="PANTHER" id="PTHR46469:SF1">
    <property type="entry name" value="TRANSCRIPTION INITIATION FACTOR TFIID SUBUNIT 8"/>
    <property type="match status" value="1"/>
</dbReference>
<organism evidence="9 10">
    <name type="scientific">Sporothrix curviconia</name>
    <dbReference type="NCBI Taxonomy" id="1260050"/>
    <lineage>
        <taxon>Eukaryota</taxon>
        <taxon>Fungi</taxon>
        <taxon>Dikarya</taxon>
        <taxon>Ascomycota</taxon>
        <taxon>Pezizomycotina</taxon>
        <taxon>Sordariomycetes</taxon>
        <taxon>Sordariomycetidae</taxon>
        <taxon>Ophiostomatales</taxon>
        <taxon>Ophiostomataceae</taxon>
        <taxon>Sporothrix</taxon>
    </lineage>
</organism>
<dbReference type="CDD" id="cd00076">
    <property type="entry name" value="HFD_SF"/>
    <property type="match status" value="1"/>
</dbReference>
<feature type="compositionally biased region" description="Basic and acidic residues" evidence="7">
    <location>
        <begin position="152"/>
        <end position="162"/>
    </location>
</feature>
<dbReference type="SMART" id="SM00576">
    <property type="entry name" value="BTP"/>
    <property type="match status" value="1"/>
</dbReference>
<keyword evidence="10" id="KW-1185">Reference proteome</keyword>
<dbReference type="PANTHER" id="PTHR46469">
    <property type="entry name" value="TRANSCRIPTION INITIATION FACTOR TFIID SUBUNIT 8"/>
    <property type="match status" value="1"/>
</dbReference>
<feature type="compositionally biased region" description="Basic and acidic residues" evidence="7">
    <location>
        <begin position="102"/>
        <end position="112"/>
    </location>
</feature>
<gene>
    <name evidence="9" type="ORF">SCUCBS95973_009078</name>
</gene>
<sequence length="493" mass="54583">MNKDSDVTKKIQSKPVALFAKKPSTSIVSKTESSPLPPARADTTMNNPPLPARNHEATAKLQASEDIDAKPEAKHGVSSKIMAEELENAVDTVMGGTEEDDRPSVGEKKPPAKSELSLALPPGVKLRQPQKLKRLREQHEQELDEAQQQLRPKRDPSEEEQARQRLRRALVLALDHVGFSSATSDALESFLLMTETYIQSLAEDVARFALAGRRSQPIPPDFGLSLARFNIGTSALRPHLRNPIHPSKRIQQPAPDQPTEENHLDQFRRLIERRESDYGDLPLLGSELSGQYEKESKGYIPSSFPAFPSIHTYRNTPIDVDTVTVQGSGLRYDDGSMLLLPSEEATAEDRELGLGYAPLLDGTVRNRDPKRIREAAAVEAKQAEEALRGLMRASKVNKLKEVRAAADRSSLNKKRYTLWEAAMRELIVDAKQQHQRKGGAATSASQGADGSPSKTAKSAAAALREEIADQSMMVNAEKMFHRKEIPRKARRIV</sequence>
<dbReference type="Pfam" id="PF07524">
    <property type="entry name" value="Bromo_TP"/>
    <property type="match status" value="1"/>
</dbReference>
<evidence type="ECO:0000256" key="7">
    <source>
        <dbReference type="SAM" id="MobiDB-lite"/>
    </source>
</evidence>
<evidence type="ECO:0000256" key="4">
    <source>
        <dbReference type="ARBA" id="ARBA00023015"/>
    </source>
</evidence>
<name>A0ABP0CSH8_9PEZI</name>
<evidence type="ECO:0000259" key="8">
    <source>
        <dbReference type="SMART" id="SM00576"/>
    </source>
</evidence>
<dbReference type="InterPro" id="IPR037818">
    <property type="entry name" value="TAF8"/>
</dbReference>
<feature type="region of interest" description="Disordered" evidence="7">
    <location>
        <begin position="241"/>
        <end position="260"/>
    </location>
</feature>
<dbReference type="InterPro" id="IPR009072">
    <property type="entry name" value="Histone-fold"/>
</dbReference>
<keyword evidence="6" id="KW-0539">Nucleus</keyword>
<keyword evidence="4" id="KW-0805">Transcription regulation</keyword>
<comment type="subcellular location">
    <subcellularLocation>
        <location evidence="1">Nucleus</location>
    </subcellularLocation>
</comment>
<dbReference type="InterPro" id="IPR006565">
    <property type="entry name" value="BTP"/>
</dbReference>
<dbReference type="Proteomes" id="UP001642405">
    <property type="component" value="Unassembled WGS sequence"/>
</dbReference>
<evidence type="ECO:0000256" key="2">
    <source>
        <dbReference type="ARBA" id="ARBA00008767"/>
    </source>
</evidence>
<feature type="region of interest" description="Disordered" evidence="7">
    <location>
        <begin position="1"/>
        <end position="162"/>
    </location>
</feature>
<evidence type="ECO:0000256" key="5">
    <source>
        <dbReference type="ARBA" id="ARBA00023163"/>
    </source>
</evidence>
<feature type="domain" description="Bromodomain associated" evidence="8">
    <location>
        <begin position="159"/>
        <end position="235"/>
    </location>
</feature>
<dbReference type="Gene3D" id="1.10.20.10">
    <property type="entry name" value="Histone, subunit A"/>
    <property type="match status" value="1"/>
</dbReference>
<dbReference type="EMBL" id="CAWUHB010000090">
    <property type="protein sequence ID" value="CAK7234866.1"/>
    <property type="molecule type" value="Genomic_DNA"/>
</dbReference>
<dbReference type="InterPro" id="IPR019473">
    <property type="entry name" value="TFIID_su8_C"/>
</dbReference>
<comment type="similarity">
    <text evidence="2">Belongs to the TAF8 family.</text>
</comment>
<dbReference type="CDD" id="cd08049">
    <property type="entry name" value="TAF8"/>
    <property type="match status" value="1"/>
</dbReference>
<feature type="compositionally biased region" description="Polar residues" evidence="7">
    <location>
        <begin position="23"/>
        <end position="34"/>
    </location>
</feature>
<evidence type="ECO:0000256" key="1">
    <source>
        <dbReference type="ARBA" id="ARBA00004123"/>
    </source>
</evidence>
<protein>
    <recommendedName>
        <fullName evidence="3">Transcription initiation factor TFIID subunit 8</fullName>
    </recommendedName>
</protein>
<proteinExistence type="inferred from homology"/>
<feature type="region of interest" description="Disordered" evidence="7">
    <location>
        <begin position="431"/>
        <end position="461"/>
    </location>
</feature>
<keyword evidence="5" id="KW-0804">Transcription</keyword>
<evidence type="ECO:0000256" key="3">
    <source>
        <dbReference type="ARBA" id="ARBA00017307"/>
    </source>
</evidence>
<evidence type="ECO:0000313" key="10">
    <source>
        <dbReference type="Proteomes" id="UP001642405"/>
    </source>
</evidence>
<dbReference type="Pfam" id="PF10406">
    <property type="entry name" value="TAF8_C"/>
    <property type="match status" value="1"/>
</dbReference>
<comment type="caution">
    <text evidence="9">The sequence shown here is derived from an EMBL/GenBank/DDBJ whole genome shotgun (WGS) entry which is preliminary data.</text>
</comment>
<reference evidence="9 10" key="1">
    <citation type="submission" date="2024-01" db="EMBL/GenBank/DDBJ databases">
        <authorList>
            <person name="Allen C."/>
            <person name="Tagirdzhanova G."/>
        </authorList>
    </citation>
    <scope>NUCLEOTIDE SEQUENCE [LARGE SCALE GENOMIC DNA]</scope>
</reference>
<evidence type="ECO:0000313" key="9">
    <source>
        <dbReference type="EMBL" id="CAK7234866.1"/>
    </source>
</evidence>
<evidence type="ECO:0000256" key="6">
    <source>
        <dbReference type="ARBA" id="ARBA00023242"/>
    </source>
</evidence>
<accession>A0ABP0CSH8</accession>